<dbReference type="Gene3D" id="3.30.1440.10">
    <property type="match status" value="1"/>
</dbReference>
<sequence>MNNLQEKYQQQVMPKLKEEFNIKNSLALPFIEKVVVNAGTSDALQNREVLPKVKEYLAQITGQMPRITAAKKSISSFKLRAGDQIGTMVTLRNKKAWDFLEKLISVVAPRMRDFRGMPQDKFDNAGNYSLGFVEHTIFPGIDLSKADKPRGLVVSIVIKKSDKQKSKRMLELLGLPFTKEAK</sequence>
<comment type="function">
    <text evidence="5">This is 1 of the proteins that bind and probably mediate the attachment of the 5S RNA into the large ribosomal subunit, where it forms part of the central protuberance. In the 70S ribosome it contacts protein S13 of the 30S subunit (bridge B1b), connecting the 2 subunits; this bridge is implicated in subunit movement. Contacts the P site tRNA; the 5S rRNA and some of its associated proteins might help stabilize positioning of ribosome-bound tRNAs.</text>
</comment>
<comment type="subunit">
    <text evidence="5">Part of the 50S ribosomal subunit; part of the 5S rRNA/L5/L18/L25 subcomplex. Contacts the 5S rRNA and the P site tRNA. Forms a bridge to the 30S subunit in the 70S ribosome.</text>
</comment>
<dbReference type="HAMAP" id="MF_01333_B">
    <property type="entry name" value="Ribosomal_uL5_B"/>
    <property type="match status" value="1"/>
</dbReference>
<proteinExistence type="inferred from homology"/>
<dbReference type="GO" id="GO:0005840">
    <property type="term" value="C:ribosome"/>
    <property type="evidence" value="ECO:0007669"/>
    <property type="project" value="UniProtKB-KW"/>
</dbReference>
<dbReference type="PANTHER" id="PTHR11994">
    <property type="entry name" value="60S RIBOSOMAL PROTEIN L11-RELATED"/>
    <property type="match status" value="1"/>
</dbReference>
<evidence type="ECO:0000256" key="4">
    <source>
        <dbReference type="ARBA" id="ARBA00035245"/>
    </source>
</evidence>
<keyword evidence="5" id="KW-0820">tRNA-binding</keyword>
<comment type="similarity">
    <text evidence="1 5 6">Belongs to the universal ribosomal protein uL5 family.</text>
</comment>
<dbReference type="InterPro" id="IPR002132">
    <property type="entry name" value="Ribosomal_uL5"/>
</dbReference>
<feature type="domain" description="Large ribosomal subunit protein uL5 C-terminal" evidence="8">
    <location>
        <begin position="84"/>
        <end position="177"/>
    </location>
</feature>
<dbReference type="InterPro" id="IPR031310">
    <property type="entry name" value="Ribosomal_uL5_N"/>
</dbReference>
<dbReference type="GO" id="GO:0000049">
    <property type="term" value="F:tRNA binding"/>
    <property type="evidence" value="ECO:0007669"/>
    <property type="project" value="UniProtKB-UniRule"/>
</dbReference>
<evidence type="ECO:0000313" key="10">
    <source>
        <dbReference type="Proteomes" id="UP000179227"/>
    </source>
</evidence>
<evidence type="ECO:0000256" key="2">
    <source>
        <dbReference type="ARBA" id="ARBA00022980"/>
    </source>
</evidence>
<dbReference type="Pfam" id="PF00281">
    <property type="entry name" value="Ribosomal_L5"/>
    <property type="match status" value="1"/>
</dbReference>
<evidence type="ECO:0000256" key="1">
    <source>
        <dbReference type="ARBA" id="ARBA00008553"/>
    </source>
</evidence>
<keyword evidence="3 5" id="KW-0687">Ribonucleoprotein</keyword>
<name>A0A1F5I329_9BACT</name>
<evidence type="ECO:0000256" key="3">
    <source>
        <dbReference type="ARBA" id="ARBA00023274"/>
    </source>
</evidence>
<dbReference type="GO" id="GO:0006412">
    <property type="term" value="P:translation"/>
    <property type="evidence" value="ECO:0007669"/>
    <property type="project" value="UniProtKB-UniRule"/>
</dbReference>
<dbReference type="AlphaFoldDB" id="A0A1F5I329"/>
<evidence type="ECO:0000259" key="7">
    <source>
        <dbReference type="Pfam" id="PF00281"/>
    </source>
</evidence>
<dbReference type="PIRSF" id="PIRSF002161">
    <property type="entry name" value="Ribosomal_L5"/>
    <property type="match status" value="1"/>
</dbReference>
<keyword evidence="5" id="KW-0699">rRNA-binding</keyword>
<comment type="caution">
    <text evidence="9">The sequence shown here is derived from an EMBL/GenBank/DDBJ whole genome shotgun (WGS) entry which is preliminary data.</text>
</comment>
<dbReference type="Pfam" id="PF00673">
    <property type="entry name" value="Ribosomal_L5_C"/>
    <property type="match status" value="1"/>
</dbReference>
<dbReference type="STRING" id="1797729.A3A60_00135"/>
<gene>
    <name evidence="5" type="primary">rplE</name>
    <name evidence="9" type="ORF">A3A60_00135</name>
</gene>
<organism evidence="9 10">
    <name type="scientific">Candidatus Curtissbacteria bacterium RIFCSPLOWO2_01_FULL_42_26</name>
    <dbReference type="NCBI Taxonomy" id="1797729"/>
    <lineage>
        <taxon>Bacteria</taxon>
        <taxon>Candidatus Curtissiibacteriota</taxon>
    </lineage>
</organism>
<keyword evidence="2 5" id="KW-0689">Ribosomal protein</keyword>
<dbReference type="GO" id="GO:0003735">
    <property type="term" value="F:structural constituent of ribosome"/>
    <property type="evidence" value="ECO:0007669"/>
    <property type="project" value="InterPro"/>
</dbReference>
<protein>
    <recommendedName>
        <fullName evidence="4 5">Large ribosomal subunit protein uL5</fullName>
    </recommendedName>
</protein>
<accession>A0A1F5I329</accession>
<feature type="domain" description="Large ribosomal subunit protein uL5 N-terminal" evidence="7">
    <location>
        <begin position="26"/>
        <end position="80"/>
    </location>
</feature>
<dbReference type="Proteomes" id="UP000179227">
    <property type="component" value="Unassembled WGS sequence"/>
</dbReference>
<evidence type="ECO:0000259" key="8">
    <source>
        <dbReference type="Pfam" id="PF00673"/>
    </source>
</evidence>
<evidence type="ECO:0000313" key="9">
    <source>
        <dbReference type="EMBL" id="OGE10665.1"/>
    </source>
</evidence>
<dbReference type="InterPro" id="IPR020930">
    <property type="entry name" value="Ribosomal_uL5_bac-type"/>
</dbReference>
<dbReference type="EMBL" id="MFBS01000007">
    <property type="protein sequence ID" value="OGE10665.1"/>
    <property type="molecule type" value="Genomic_DNA"/>
</dbReference>
<reference evidence="9 10" key="1">
    <citation type="journal article" date="2016" name="Nat. Commun.">
        <title>Thousands of microbial genomes shed light on interconnected biogeochemical processes in an aquifer system.</title>
        <authorList>
            <person name="Anantharaman K."/>
            <person name="Brown C.T."/>
            <person name="Hug L.A."/>
            <person name="Sharon I."/>
            <person name="Castelle C.J."/>
            <person name="Probst A.J."/>
            <person name="Thomas B.C."/>
            <person name="Singh A."/>
            <person name="Wilkins M.J."/>
            <person name="Karaoz U."/>
            <person name="Brodie E.L."/>
            <person name="Williams K.H."/>
            <person name="Hubbard S.S."/>
            <person name="Banfield J.F."/>
        </authorList>
    </citation>
    <scope>NUCLEOTIDE SEQUENCE [LARGE SCALE GENOMIC DNA]</scope>
</reference>
<evidence type="ECO:0000256" key="6">
    <source>
        <dbReference type="RuleBase" id="RU003930"/>
    </source>
</evidence>
<dbReference type="SUPFAM" id="SSF55282">
    <property type="entry name" value="RL5-like"/>
    <property type="match status" value="1"/>
</dbReference>
<dbReference type="FunFam" id="3.30.1440.10:FF:000001">
    <property type="entry name" value="50S ribosomal protein L5"/>
    <property type="match status" value="1"/>
</dbReference>
<dbReference type="InterPro" id="IPR031309">
    <property type="entry name" value="Ribosomal_uL5_C"/>
</dbReference>
<dbReference type="GO" id="GO:0019843">
    <property type="term" value="F:rRNA binding"/>
    <property type="evidence" value="ECO:0007669"/>
    <property type="project" value="UniProtKB-UniRule"/>
</dbReference>
<keyword evidence="5" id="KW-0694">RNA-binding</keyword>
<dbReference type="InterPro" id="IPR022803">
    <property type="entry name" value="Ribosomal_uL5_dom_sf"/>
</dbReference>
<dbReference type="GO" id="GO:1990904">
    <property type="term" value="C:ribonucleoprotein complex"/>
    <property type="evidence" value="ECO:0007669"/>
    <property type="project" value="UniProtKB-KW"/>
</dbReference>
<dbReference type="NCBIfam" id="NF000585">
    <property type="entry name" value="PRK00010.1"/>
    <property type="match status" value="1"/>
</dbReference>
<evidence type="ECO:0000256" key="5">
    <source>
        <dbReference type="HAMAP-Rule" id="MF_01333"/>
    </source>
</evidence>